<dbReference type="InterPro" id="IPR027377">
    <property type="entry name" value="ZAR1/RTP1-5-like_Znf-3CxxC"/>
</dbReference>
<sequence>MTGARMSNSKESIQEMLEAMDRMQLNSLDARDYPPDQRRLINEERVRRKKAEASVTYTDPQPPSRNESEEAADPKHIQEIKAPPEGRKTNGPRPSKVKGSPKAGNQGWPSEEKEKEPEPWYSVEEYHNKICDKVKNVVFVPTVRSGSRKSETNLVANFICTTGTPECKQVGWSSGMVVTHIRGYYRGSDLCYNVQVYNQRCPRCERMGRMTLDVNVYVERIVRRLKIWKGEFKPTPGIQKKIWHKTRGRCEGCKGKGKGGCCLRGVVRGNPESGFMLTYIPK</sequence>
<gene>
    <name evidence="6" type="ORF">TWF730_006721</name>
</gene>
<feature type="compositionally biased region" description="Basic and acidic residues" evidence="4">
    <location>
        <begin position="66"/>
        <end position="88"/>
    </location>
</feature>
<keyword evidence="2" id="KW-0863">Zinc-finger</keyword>
<evidence type="ECO:0000256" key="3">
    <source>
        <dbReference type="ARBA" id="ARBA00022833"/>
    </source>
</evidence>
<dbReference type="Pfam" id="PF13695">
    <property type="entry name" value="Zn_ribbon_3CxxC"/>
    <property type="match status" value="1"/>
</dbReference>
<dbReference type="Proteomes" id="UP001373714">
    <property type="component" value="Unassembled WGS sequence"/>
</dbReference>
<feature type="domain" description="3CxxC-type" evidence="5">
    <location>
        <begin position="154"/>
        <end position="254"/>
    </location>
</feature>
<protein>
    <recommendedName>
        <fullName evidence="5">3CxxC-type domain-containing protein</fullName>
    </recommendedName>
</protein>
<dbReference type="EMBL" id="JAVHNS010000003">
    <property type="protein sequence ID" value="KAK6360582.1"/>
    <property type="molecule type" value="Genomic_DNA"/>
</dbReference>
<dbReference type="GO" id="GO:0008270">
    <property type="term" value="F:zinc ion binding"/>
    <property type="evidence" value="ECO:0007669"/>
    <property type="project" value="UniProtKB-KW"/>
</dbReference>
<keyword evidence="3" id="KW-0862">Zinc</keyword>
<evidence type="ECO:0000256" key="2">
    <source>
        <dbReference type="ARBA" id="ARBA00022771"/>
    </source>
</evidence>
<comment type="caution">
    <text evidence="6">The sequence shown here is derived from an EMBL/GenBank/DDBJ whole genome shotgun (WGS) entry which is preliminary data.</text>
</comment>
<keyword evidence="1" id="KW-0479">Metal-binding</keyword>
<evidence type="ECO:0000256" key="4">
    <source>
        <dbReference type="SAM" id="MobiDB-lite"/>
    </source>
</evidence>
<feature type="compositionally biased region" description="Polar residues" evidence="4">
    <location>
        <begin position="1"/>
        <end position="11"/>
    </location>
</feature>
<feature type="region of interest" description="Disordered" evidence="4">
    <location>
        <begin position="1"/>
        <end position="119"/>
    </location>
</feature>
<dbReference type="AlphaFoldDB" id="A0AAV9VF34"/>
<name>A0AAV9VF34_9PEZI</name>
<keyword evidence="7" id="KW-1185">Reference proteome</keyword>
<evidence type="ECO:0000256" key="1">
    <source>
        <dbReference type="ARBA" id="ARBA00022723"/>
    </source>
</evidence>
<proteinExistence type="predicted"/>
<evidence type="ECO:0000313" key="7">
    <source>
        <dbReference type="Proteomes" id="UP001373714"/>
    </source>
</evidence>
<evidence type="ECO:0000259" key="5">
    <source>
        <dbReference type="Pfam" id="PF13695"/>
    </source>
</evidence>
<evidence type="ECO:0000313" key="6">
    <source>
        <dbReference type="EMBL" id="KAK6360582.1"/>
    </source>
</evidence>
<reference evidence="6 7" key="1">
    <citation type="submission" date="2019-10" db="EMBL/GenBank/DDBJ databases">
        <authorList>
            <person name="Palmer J.M."/>
        </authorList>
    </citation>
    <scope>NUCLEOTIDE SEQUENCE [LARGE SCALE GENOMIC DNA]</scope>
    <source>
        <strain evidence="6 7">TWF730</strain>
    </source>
</reference>
<feature type="compositionally biased region" description="Basic and acidic residues" evidence="4">
    <location>
        <begin position="110"/>
        <end position="119"/>
    </location>
</feature>
<accession>A0AAV9VF34</accession>
<feature type="compositionally biased region" description="Basic and acidic residues" evidence="4">
    <location>
        <begin position="29"/>
        <end position="46"/>
    </location>
</feature>
<organism evidence="6 7">
    <name type="scientific">Orbilia blumenaviensis</name>
    <dbReference type="NCBI Taxonomy" id="1796055"/>
    <lineage>
        <taxon>Eukaryota</taxon>
        <taxon>Fungi</taxon>
        <taxon>Dikarya</taxon>
        <taxon>Ascomycota</taxon>
        <taxon>Pezizomycotina</taxon>
        <taxon>Orbiliomycetes</taxon>
        <taxon>Orbiliales</taxon>
        <taxon>Orbiliaceae</taxon>
        <taxon>Orbilia</taxon>
    </lineage>
</organism>